<dbReference type="PANTHER" id="PTHR31606">
    <property type="entry name" value="WW DOMAIN BINDING PROTEIN 2, ISOFORM E"/>
    <property type="match status" value="1"/>
</dbReference>
<dbReference type="GO" id="GO:0003713">
    <property type="term" value="F:transcription coactivator activity"/>
    <property type="evidence" value="ECO:0007669"/>
    <property type="project" value="InterPro"/>
</dbReference>
<evidence type="ECO:0000313" key="3">
    <source>
        <dbReference type="EMBL" id="VDD75612.1"/>
    </source>
</evidence>
<dbReference type="STRING" id="53468.A0A0R3U4N1"/>
<proteinExistence type="predicted"/>
<evidence type="ECO:0000256" key="1">
    <source>
        <dbReference type="SAM" id="MobiDB-lite"/>
    </source>
</evidence>
<dbReference type="Pfam" id="PF02893">
    <property type="entry name" value="GRAM"/>
    <property type="match status" value="1"/>
</dbReference>
<keyword evidence="4" id="KW-1185">Reference proteome</keyword>
<dbReference type="Proteomes" id="UP000267029">
    <property type="component" value="Unassembled WGS sequence"/>
</dbReference>
<dbReference type="CDD" id="cd13214">
    <property type="entry name" value="PH-GRAM_WBP2"/>
    <property type="match status" value="1"/>
</dbReference>
<dbReference type="OrthoDB" id="1259151at2759"/>
<dbReference type="InterPro" id="IPR044852">
    <property type="entry name" value="WBP2-like"/>
</dbReference>
<dbReference type="SUPFAM" id="SSF50729">
    <property type="entry name" value="PH domain-like"/>
    <property type="match status" value="1"/>
</dbReference>
<evidence type="ECO:0000259" key="2">
    <source>
        <dbReference type="Pfam" id="PF02893"/>
    </source>
</evidence>
<name>A0A0R3U4N1_MESCO</name>
<feature type="domain" description="GRAM" evidence="2">
    <location>
        <begin position="20"/>
        <end position="125"/>
    </location>
</feature>
<dbReference type="EMBL" id="UXSR01000212">
    <property type="protein sequence ID" value="VDD75612.1"/>
    <property type="molecule type" value="Genomic_DNA"/>
</dbReference>
<dbReference type="InterPro" id="IPR004182">
    <property type="entry name" value="GRAM"/>
</dbReference>
<dbReference type="AlphaFoldDB" id="A0A0R3U4N1"/>
<dbReference type="WBParaSite" id="MCU_006696-RB">
    <property type="protein sequence ID" value="MCU_006696-RB"/>
    <property type="gene ID" value="MCU_006696"/>
</dbReference>
<dbReference type="GO" id="GO:0005634">
    <property type="term" value="C:nucleus"/>
    <property type="evidence" value="ECO:0007669"/>
    <property type="project" value="TreeGrafter"/>
</dbReference>
<protein>
    <submittedName>
        <fullName evidence="5">GRAM domain-containing protein</fullName>
    </submittedName>
</protein>
<reference evidence="3 4" key="1">
    <citation type="submission" date="2018-10" db="EMBL/GenBank/DDBJ databases">
        <authorList>
            <consortium name="Pathogen Informatics"/>
        </authorList>
    </citation>
    <scope>NUCLEOTIDE SEQUENCE [LARGE SCALE GENOMIC DNA]</scope>
</reference>
<feature type="region of interest" description="Disordered" evidence="1">
    <location>
        <begin position="245"/>
        <end position="271"/>
    </location>
</feature>
<sequence>MSINTAHTQDGLGIVLFFGERLLVTYDGCKLILTGKGQQPHGKYSGNAFLTSHRVIFLSKDRNPLLTSLSMPFIYMKRVAITQPTFGPNHIEGYVNPESGQWQGELPFKLIFSHGGAIEFGKCLLELGSRASKLQSSYKVPSAPPACDIYACPPPAYSPFVNDAYYNSFMQPHPSFAPPPADYLYQTNAPPPYPGAVPPPYTSASGPPPAYGGTAPPPYAAAADNNCPYPPQYSQNVNTGYYFQQDPHTVYAPPYNQASAPPAEPEDKKNI</sequence>
<reference evidence="5" key="2">
    <citation type="submission" date="2019-11" db="UniProtKB">
        <authorList>
            <consortium name="WormBaseParasite"/>
        </authorList>
    </citation>
    <scope>IDENTIFICATION</scope>
</reference>
<organism evidence="5">
    <name type="scientific">Mesocestoides corti</name>
    <name type="common">Flatworm</name>
    <dbReference type="NCBI Taxonomy" id="53468"/>
    <lineage>
        <taxon>Eukaryota</taxon>
        <taxon>Metazoa</taxon>
        <taxon>Spiralia</taxon>
        <taxon>Lophotrochozoa</taxon>
        <taxon>Platyhelminthes</taxon>
        <taxon>Cestoda</taxon>
        <taxon>Eucestoda</taxon>
        <taxon>Cyclophyllidea</taxon>
        <taxon>Mesocestoididae</taxon>
        <taxon>Mesocestoides</taxon>
    </lineage>
</organism>
<dbReference type="PANTHER" id="PTHR31606:SF1">
    <property type="entry name" value="WW DOMAIN BINDING PROTEIN 2, ISOFORM E"/>
    <property type="match status" value="1"/>
</dbReference>
<evidence type="ECO:0000313" key="4">
    <source>
        <dbReference type="Proteomes" id="UP000267029"/>
    </source>
</evidence>
<dbReference type="GO" id="GO:0031490">
    <property type="term" value="F:chromatin DNA binding"/>
    <property type="evidence" value="ECO:0007669"/>
    <property type="project" value="TreeGrafter"/>
</dbReference>
<evidence type="ECO:0000313" key="5">
    <source>
        <dbReference type="WBParaSite" id="MCU_006696-RB"/>
    </source>
</evidence>
<accession>A0A0R3U4N1</accession>
<gene>
    <name evidence="3" type="ORF">MCOS_LOCUS1615</name>
</gene>